<dbReference type="GeneID" id="49385067"/>
<dbReference type="Proteomes" id="UP000231791">
    <property type="component" value="Chromosome"/>
</dbReference>
<accession>A0A2K8PHC0</accession>
<gene>
    <name evidence="3" type="ORF">SLAV_20170</name>
</gene>
<feature type="signal peptide" evidence="2">
    <location>
        <begin position="1"/>
        <end position="27"/>
    </location>
</feature>
<evidence type="ECO:0000313" key="4">
    <source>
        <dbReference type="Proteomes" id="UP000231791"/>
    </source>
</evidence>
<feature type="region of interest" description="Disordered" evidence="1">
    <location>
        <begin position="26"/>
        <end position="118"/>
    </location>
</feature>
<dbReference type="EMBL" id="CP024985">
    <property type="protein sequence ID" value="ATZ25858.1"/>
    <property type="molecule type" value="Genomic_DNA"/>
</dbReference>
<dbReference type="RefSeq" id="WP_030228760.1">
    <property type="nucleotide sequence ID" value="NZ_CP024985.1"/>
</dbReference>
<proteinExistence type="predicted"/>
<reference evidence="3 4" key="1">
    <citation type="submission" date="2017-11" db="EMBL/GenBank/DDBJ databases">
        <title>Complete genome sequence of Streptomyces lavendulae subsp. lavendulae CCM 3239 (formerly 'Streptomyces aureofaciens CCM 3239'), the producer of the angucycline-type antibiotic auricin.</title>
        <authorList>
            <person name="Busche T."/>
            <person name="Novakova R."/>
            <person name="Al'Dilaimi A."/>
            <person name="Homerova D."/>
            <person name="Feckova L."/>
            <person name="Rezuchova B."/>
            <person name="Mingyar E."/>
            <person name="Csolleiova D."/>
            <person name="Bekeova C."/>
            <person name="Winkler A."/>
            <person name="Sevcikova B."/>
            <person name="Kalinowski J."/>
            <person name="Kormanec J."/>
            <person name="Ruckert C."/>
        </authorList>
    </citation>
    <scope>NUCLEOTIDE SEQUENCE [LARGE SCALE GENOMIC DNA]</scope>
    <source>
        <strain evidence="3 4">CCM 3239</strain>
    </source>
</reference>
<dbReference type="PRINTS" id="PR01217">
    <property type="entry name" value="PRICHEXTENSN"/>
</dbReference>
<evidence type="ECO:0000313" key="3">
    <source>
        <dbReference type="EMBL" id="ATZ25858.1"/>
    </source>
</evidence>
<evidence type="ECO:0000256" key="1">
    <source>
        <dbReference type="SAM" id="MobiDB-lite"/>
    </source>
</evidence>
<dbReference type="AlphaFoldDB" id="A0A2K8PHC0"/>
<feature type="chain" id="PRO_5043926870" evidence="2">
    <location>
        <begin position="28"/>
        <end position="118"/>
    </location>
</feature>
<protein>
    <submittedName>
        <fullName evidence="3">Uncharacterized protein</fullName>
    </submittedName>
</protein>
<dbReference type="KEGG" id="slx:SLAV_20170"/>
<sequence>MRWTALLFKVAVAGAAGAFLAASVAGAKPPRPAPDPHTVKEIPVTPDRAEELTELRNTPPGSAAPAPAPPPATHTPRPRPTAAEPTPHLLKSPSPVSTGAGPAESGPPAPVPAGRQRN</sequence>
<name>A0A2K8PHC0_STRLA</name>
<keyword evidence="2" id="KW-0732">Signal</keyword>
<evidence type="ECO:0000256" key="2">
    <source>
        <dbReference type="SAM" id="SignalP"/>
    </source>
</evidence>
<organism evidence="3 4">
    <name type="scientific">Streptomyces lavendulae subsp. lavendulae</name>
    <dbReference type="NCBI Taxonomy" id="58340"/>
    <lineage>
        <taxon>Bacteria</taxon>
        <taxon>Bacillati</taxon>
        <taxon>Actinomycetota</taxon>
        <taxon>Actinomycetes</taxon>
        <taxon>Kitasatosporales</taxon>
        <taxon>Streptomycetaceae</taxon>
        <taxon>Streptomyces</taxon>
    </lineage>
</organism>
<keyword evidence="4" id="KW-1185">Reference proteome</keyword>